<comment type="caution">
    <text evidence="2">The sequence shown here is derived from an EMBL/GenBank/DDBJ whole genome shotgun (WGS) entry which is preliminary data.</text>
</comment>
<feature type="region of interest" description="Disordered" evidence="1">
    <location>
        <begin position="164"/>
        <end position="194"/>
    </location>
</feature>
<organism evidence="2 3">
    <name type="scientific">Aspergillus niger</name>
    <dbReference type="NCBI Taxonomy" id="5061"/>
    <lineage>
        <taxon>Eukaryota</taxon>
        <taxon>Fungi</taxon>
        <taxon>Dikarya</taxon>
        <taxon>Ascomycota</taxon>
        <taxon>Pezizomycotina</taxon>
        <taxon>Eurotiomycetes</taxon>
        <taxon>Eurotiomycetidae</taxon>
        <taxon>Eurotiales</taxon>
        <taxon>Aspergillaceae</taxon>
        <taxon>Aspergillus</taxon>
        <taxon>Aspergillus subgen. Circumdati</taxon>
    </lineage>
</organism>
<dbReference type="VEuPathDB" id="FungiDB:ASPNIDRAFT2_1156756"/>
<feature type="region of interest" description="Disordered" evidence="1">
    <location>
        <begin position="1"/>
        <end position="76"/>
    </location>
</feature>
<proteinExistence type="predicted"/>
<sequence>MSQRGWDPKKTVISGRRGSDANYDIRTPASSHVNVRPSPSYYGHNFQNSAQGRSSSFAYGDIKEPKLPDPWVKAPQPYPEHVEKEYTAYKDAGKHLAAVRREYTKLAPLATSGNQGPAMQILREGERLATDLIAASNTVAASRSGFDHKYPTAYDSLKKKVSHHGEAVKQCNTARNYRSQRDVIRNKMNPPPHP</sequence>
<dbReference type="EMBL" id="NKJJ02000004">
    <property type="protein sequence ID" value="TPR11194.1"/>
    <property type="molecule type" value="Genomic_DNA"/>
</dbReference>
<dbReference type="VEuPathDB" id="FungiDB:ATCC64974_14180"/>
<accession>A0A254TWK1</accession>
<dbReference type="VEuPathDB" id="FungiDB:An01g11580"/>
<evidence type="ECO:0000256" key="1">
    <source>
        <dbReference type="SAM" id="MobiDB-lite"/>
    </source>
</evidence>
<keyword evidence="2" id="KW-0808">Transferase</keyword>
<evidence type="ECO:0000313" key="2">
    <source>
        <dbReference type="EMBL" id="TPR11194.1"/>
    </source>
</evidence>
<dbReference type="Proteomes" id="UP000197666">
    <property type="component" value="Unassembled WGS sequence"/>
</dbReference>
<evidence type="ECO:0000313" key="3">
    <source>
        <dbReference type="Proteomes" id="UP000197666"/>
    </source>
</evidence>
<feature type="compositionally biased region" description="Polar residues" evidence="1">
    <location>
        <begin position="45"/>
        <end position="57"/>
    </location>
</feature>
<dbReference type="VEuPathDB" id="FungiDB:M747DRAFT_298411"/>
<feature type="compositionally biased region" description="Basic and acidic residues" evidence="1">
    <location>
        <begin position="1"/>
        <end position="10"/>
    </location>
</feature>
<reference evidence="3" key="1">
    <citation type="submission" date="2018-10" db="EMBL/GenBank/DDBJ databases">
        <title>FDA dAtabase for Regulatory Grade micrObial Sequences (FDA-ARGOS): Supporting development and validation of Infectious Disease Dx tests.</title>
        <authorList>
            <person name="Kerrigan L."/>
            <person name="Tallon L."/>
            <person name="Sadzewicz L."/>
            <person name="Sengamalay N."/>
            <person name="Ott S."/>
            <person name="Godinez A."/>
            <person name="Nagaraj S."/>
            <person name="Vavikolanu K."/>
            <person name="Nadendla S."/>
            <person name="George J."/>
            <person name="Sichtig H."/>
        </authorList>
    </citation>
    <scope>NUCLEOTIDE SEQUENCE [LARGE SCALE GENOMIC DNA]</scope>
    <source>
        <strain evidence="3">FDAARGOS_311</strain>
    </source>
</reference>
<gene>
    <name evidence="2" type="ORF">CAN33_0047495</name>
</gene>
<dbReference type="GO" id="GO:0016301">
    <property type="term" value="F:kinase activity"/>
    <property type="evidence" value="ECO:0007669"/>
    <property type="project" value="UniProtKB-KW"/>
</dbReference>
<keyword evidence="2" id="KW-0418">Kinase</keyword>
<name>A0A254TWK1_ASPNG</name>
<dbReference type="AlphaFoldDB" id="A0A254TWK1"/>
<dbReference type="eggNOG" id="ENOG502RPQ0">
    <property type="taxonomic scope" value="Eukaryota"/>
</dbReference>
<protein>
    <submittedName>
        <fullName evidence="2">Protein kinase domain family protein</fullName>
    </submittedName>
</protein>